<name>A0A9P6UYI5_9FUNG</name>
<keyword evidence="4 7" id="KW-0863">Zinc-finger</keyword>
<dbReference type="Pfam" id="PF00096">
    <property type="entry name" value="zf-C2H2"/>
    <property type="match status" value="1"/>
</dbReference>
<dbReference type="PROSITE" id="PS00028">
    <property type="entry name" value="ZINC_FINGER_C2H2_1"/>
    <property type="match status" value="2"/>
</dbReference>
<dbReference type="InterPro" id="IPR036236">
    <property type="entry name" value="Znf_C2H2_sf"/>
</dbReference>
<feature type="domain" description="C2H2-type" evidence="8">
    <location>
        <begin position="314"/>
        <end position="343"/>
    </location>
</feature>
<dbReference type="GO" id="GO:0005634">
    <property type="term" value="C:nucleus"/>
    <property type="evidence" value="ECO:0007669"/>
    <property type="project" value="UniProtKB-SubCell"/>
</dbReference>
<reference evidence="9" key="1">
    <citation type="journal article" date="2020" name="Fungal Divers.">
        <title>Resolving the Mortierellaceae phylogeny through synthesis of multi-gene phylogenetics and phylogenomics.</title>
        <authorList>
            <person name="Vandepol N."/>
            <person name="Liber J."/>
            <person name="Desiro A."/>
            <person name="Na H."/>
            <person name="Kennedy M."/>
            <person name="Barry K."/>
            <person name="Grigoriev I.V."/>
            <person name="Miller A.N."/>
            <person name="O'Donnell K."/>
            <person name="Stajich J.E."/>
            <person name="Bonito G."/>
        </authorList>
    </citation>
    <scope>NUCLEOTIDE SEQUENCE</scope>
    <source>
        <strain evidence="9">REB-010B</strain>
    </source>
</reference>
<evidence type="ECO:0000256" key="1">
    <source>
        <dbReference type="ARBA" id="ARBA00004123"/>
    </source>
</evidence>
<feature type="domain" description="C2H2-type" evidence="8">
    <location>
        <begin position="344"/>
        <end position="371"/>
    </location>
</feature>
<evidence type="ECO:0000313" key="10">
    <source>
        <dbReference type="Proteomes" id="UP000738325"/>
    </source>
</evidence>
<dbReference type="Gene3D" id="3.30.160.60">
    <property type="entry name" value="Classic Zinc Finger"/>
    <property type="match status" value="2"/>
</dbReference>
<evidence type="ECO:0000256" key="3">
    <source>
        <dbReference type="ARBA" id="ARBA00022737"/>
    </source>
</evidence>
<evidence type="ECO:0000313" key="9">
    <source>
        <dbReference type="EMBL" id="KAG0326056.1"/>
    </source>
</evidence>
<proteinExistence type="predicted"/>
<dbReference type="GO" id="GO:0008270">
    <property type="term" value="F:zinc ion binding"/>
    <property type="evidence" value="ECO:0007669"/>
    <property type="project" value="UniProtKB-KW"/>
</dbReference>
<dbReference type="PROSITE" id="PS50157">
    <property type="entry name" value="ZINC_FINGER_C2H2_2"/>
    <property type="match status" value="2"/>
</dbReference>
<keyword evidence="5" id="KW-0862">Zinc</keyword>
<protein>
    <recommendedName>
        <fullName evidence="8">C2H2-type domain-containing protein</fullName>
    </recommendedName>
</protein>
<dbReference type="OrthoDB" id="8922241at2759"/>
<evidence type="ECO:0000256" key="4">
    <source>
        <dbReference type="ARBA" id="ARBA00022771"/>
    </source>
</evidence>
<evidence type="ECO:0000256" key="2">
    <source>
        <dbReference type="ARBA" id="ARBA00022723"/>
    </source>
</evidence>
<keyword evidence="6" id="KW-0539">Nucleus</keyword>
<dbReference type="AlphaFoldDB" id="A0A9P6UYI5"/>
<dbReference type="SMART" id="SM00355">
    <property type="entry name" value="ZnF_C2H2"/>
    <property type="match status" value="3"/>
</dbReference>
<dbReference type="SUPFAM" id="SSF57667">
    <property type="entry name" value="beta-beta-alpha zinc fingers"/>
    <property type="match status" value="2"/>
</dbReference>
<comment type="caution">
    <text evidence="9">The sequence shown here is derived from an EMBL/GenBank/DDBJ whole genome shotgun (WGS) entry which is preliminary data.</text>
</comment>
<dbReference type="Proteomes" id="UP000738325">
    <property type="component" value="Unassembled WGS sequence"/>
</dbReference>
<accession>A0A9P6UYI5</accession>
<dbReference type="PANTHER" id="PTHR24394">
    <property type="entry name" value="ZINC FINGER PROTEIN"/>
    <property type="match status" value="1"/>
</dbReference>
<keyword evidence="2" id="KW-0479">Metal-binding</keyword>
<dbReference type="EMBL" id="JAAAIP010000093">
    <property type="protein sequence ID" value="KAG0326056.1"/>
    <property type="molecule type" value="Genomic_DNA"/>
</dbReference>
<evidence type="ECO:0000256" key="5">
    <source>
        <dbReference type="ARBA" id="ARBA00022833"/>
    </source>
</evidence>
<dbReference type="InterPro" id="IPR013087">
    <property type="entry name" value="Znf_C2H2_type"/>
</dbReference>
<gene>
    <name evidence="9" type="ORF">BGZ99_010195</name>
</gene>
<comment type="subcellular location">
    <subcellularLocation>
        <location evidence="1">Nucleus</location>
    </subcellularLocation>
</comment>
<evidence type="ECO:0000256" key="6">
    <source>
        <dbReference type="ARBA" id="ARBA00023242"/>
    </source>
</evidence>
<keyword evidence="3" id="KW-0677">Repeat</keyword>
<dbReference type="GO" id="GO:0000981">
    <property type="term" value="F:DNA-binding transcription factor activity, RNA polymerase II-specific"/>
    <property type="evidence" value="ECO:0007669"/>
    <property type="project" value="TreeGrafter"/>
</dbReference>
<keyword evidence="10" id="KW-1185">Reference proteome</keyword>
<evidence type="ECO:0000259" key="8">
    <source>
        <dbReference type="PROSITE" id="PS50157"/>
    </source>
</evidence>
<dbReference type="PANTHER" id="PTHR24394:SF47">
    <property type="entry name" value="ZINC FINGER AND BTB DOMAIN CONTAINING 20"/>
    <property type="match status" value="1"/>
</dbReference>
<sequence length="464" mass="50597">MTMTWIPNSASSSLALAQPHMAKASSSTSSSAATASASFSDLASNEQILTAPELRSMDHNDIHHDNSIRYGNGAPLFQASEDYSYMQRDTQYQVAANQYHPYDYRHSYPFATTTQQELGSSRYMMQLADRVLNSSVDSVIELSASSRGVPPAMARRARSLDVYPTFPGMFSVMETSLPYGSYYGESSSLPGSPSSAASASPVPNNFLPHLMVDGHPHPLYTPAMPIPSSGSEKHGVASAASSPSPCSALSTSFQSTTSTFSQHSSASTCNSPLLSGASPNFSRKRFSTDSAASQDTLCDKSLGASAAKRAKHRYTCHFPNCDRIFSRPYNLKSHSLTHDANRPHACGKCAKSFARIHDRDRHMNSHMPLKPHVCIVCEGRFARQDAVIRHLKLSNETNACAWILKSKNISFRDAAAGRITREALGDEAEIRESLEAMEEVVRRTRATRTMEMMGGSLPADFDQL</sequence>
<organism evidence="9 10">
    <name type="scientific">Dissophora globulifera</name>
    <dbReference type="NCBI Taxonomy" id="979702"/>
    <lineage>
        <taxon>Eukaryota</taxon>
        <taxon>Fungi</taxon>
        <taxon>Fungi incertae sedis</taxon>
        <taxon>Mucoromycota</taxon>
        <taxon>Mortierellomycotina</taxon>
        <taxon>Mortierellomycetes</taxon>
        <taxon>Mortierellales</taxon>
        <taxon>Mortierellaceae</taxon>
        <taxon>Dissophora</taxon>
    </lineage>
</organism>
<evidence type="ECO:0000256" key="7">
    <source>
        <dbReference type="PROSITE-ProRule" id="PRU00042"/>
    </source>
</evidence>